<sequence>MWLAIVTVYGQDAHYWTEQFGNKSMLLGGNVIGSVDDLGATFYNPARLALQDDPSFLISAQAYQLITLGVKDGVQKADLNESSFGNAPTLAAGSFEVPFLPNHKFAYAFLSRQQVDYNLGTRSEMVYEFNDTWLGEETLYIDFNVNKTVKDDWMGGSWAYAISDRFSVGFSGFYSVFNQKRSYTLFQDGLSNDSSAVASFERTRIKKFSASSIVLKAAGNYETKNFSLGITVTSPYLVFKTSGGTEYDEVLSGFDFDEDGEYDDDGRLMKNTTSDVDVKYRTPFSIGIGSAYDFGPVKVHVSAEWFDKVSRYAVMVPAPFYAQKVPDYLLDGEEKLEVKDRLYDERNSVINWGVGLELSLVKRLKGFMSVASDYSTLDQPETGISGVVTDNFDNSVFTANIYHYGGGFMLNFNKIEVTLGTTYSRGTQSIGKIVNLPGDNSNPDERVDVLWERWRFLVGFSLPFYKFG</sequence>
<keyword evidence="2" id="KW-1185">Reference proteome</keyword>
<evidence type="ECO:0000313" key="2">
    <source>
        <dbReference type="Proteomes" id="UP000184474"/>
    </source>
</evidence>
<protein>
    <submittedName>
        <fullName evidence="1">Long-chain fatty acid transport protein</fullName>
    </submittedName>
</protein>
<evidence type="ECO:0000313" key="1">
    <source>
        <dbReference type="EMBL" id="SHK01435.1"/>
    </source>
</evidence>
<name>A0A1M6P0E8_REIAG</name>
<dbReference type="EMBL" id="FRAA01000002">
    <property type="protein sequence ID" value="SHK01435.1"/>
    <property type="molecule type" value="Genomic_DNA"/>
</dbReference>
<accession>A0A1M6P0E8</accession>
<dbReference type="Gene3D" id="2.40.160.60">
    <property type="entry name" value="Outer membrane protein transport protein (OMPP1/FadL/TodX)"/>
    <property type="match status" value="1"/>
</dbReference>
<organism evidence="1 2">
    <name type="scientific">Reichenbachiella agariperforans</name>
    <dbReference type="NCBI Taxonomy" id="156994"/>
    <lineage>
        <taxon>Bacteria</taxon>
        <taxon>Pseudomonadati</taxon>
        <taxon>Bacteroidota</taxon>
        <taxon>Cytophagia</taxon>
        <taxon>Cytophagales</taxon>
        <taxon>Reichenbachiellaceae</taxon>
        <taxon>Reichenbachiella</taxon>
    </lineage>
</organism>
<dbReference type="STRING" id="156994.SAMN04488028_102494"/>
<dbReference type="SUPFAM" id="SSF56935">
    <property type="entry name" value="Porins"/>
    <property type="match status" value="1"/>
</dbReference>
<proteinExistence type="predicted"/>
<gene>
    <name evidence="1" type="ORF">SAMN04488028_102494</name>
</gene>
<dbReference type="Proteomes" id="UP000184474">
    <property type="component" value="Unassembled WGS sequence"/>
</dbReference>
<reference evidence="2" key="1">
    <citation type="submission" date="2016-11" db="EMBL/GenBank/DDBJ databases">
        <authorList>
            <person name="Varghese N."/>
            <person name="Submissions S."/>
        </authorList>
    </citation>
    <scope>NUCLEOTIDE SEQUENCE [LARGE SCALE GENOMIC DNA]</scope>
    <source>
        <strain evidence="2">DSM 26134</strain>
    </source>
</reference>
<dbReference type="AlphaFoldDB" id="A0A1M6P0E8"/>